<dbReference type="InterPro" id="IPR000164">
    <property type="entry name" value="Histone_H3/CENP-A"/>
</dbReference>
<dbReference type="Gene3D" id="1.10.20.10">
    <property type="entry name" value="Histone, subunit A"/>
    <property type="match status" value="1"/>
</dbReference>
<reference evidence="4" key="1">
    <citation type="submission" date="2023-06" db="EMBL/GenBank/DDBJ databases">
        <authorList>
            <person name="Kurt Z."/>
        </authorList>
    </citation>
    <scope>NUCLEOTIDE SEQUENCE</scope>
</reference>
<dbReference type="GO" id="GO:0000786">
    <property type="term" value="C:nucleosome"/>
    <property type="evidence" value="ECO:0007669"/>
    <property type="project" value="InterPro"/>
</dbReference>
<dbReference type="EMBL" id="CAXDID020000198">
    <property type="protein sequence ID" value="CAL6053735.1"/>
    <property type="molecule type" value="Genomic_DNA"/>
</dbReference>
<proteinExistence type="inferred from homology"/>
<keyword evidence="6" id="KW-1185">Reference proteome</keyword>
<dbReference type="GO" id="GO:0003677">
    <property type="term" value="F:DNA binding"/>
    <property type="evidence" value="ECO:0007669"/>
    <property type="project" value="InterPro"/>
</dbReference>
<feature type="region of interest" description="Disordered" evidence="2">
    <location>
        <begin position="1"/>
        <end position="20"/>
    </location>
</feature>
<sequence length="142" mass="16408">MSRTRSGQSKITKMPRKTSAKKAVIKRSVRTCKQVEGQNRLRPGQAVKREIRQMQRTCTSCIPRASFAKVIKEVSSQFSLNYRYQTSAFDVLQEACENIVVQMLSDTQLIAEHTKRLTIYAKDVQLYLRIVKPQWAQYVPII</sequence>
<dbReference type="GO" id="GO:0046982">
    <property type="term" value="F:protein heterodimerization activity"/>
    <property type="evidence" value="ECO:0007669"/>
    <property type="project" value="InterPro"/>
</dbReference>
<evidence type="ECO:0000259" key="3">
    <source>
        <dbReference type="Pfam" id="PF00125"/>
    </source>
</evidence>
<reference evidence="5 6" key="2">
    <citation type="submission" date="2024-07" db="EMBL/GenBank/DDBJ databases">
        <authorList>
            <person name="Akdeniz Z."/>
        </authorList>
    </citation>
    <scope>NUCLEOTIDE SEQUENCE [LARGE SCALE GENOMIC DNA]</scope>
</reference>
<dbReference type="AlphaFoldDB" id="A0AA86Q0R2"/>
<feature type="compositionally biased region" description="Polar residues" evidence="2">
    <location>
        <begin position="1"/>
        <end position="11"/>
    </location>
</feature>
<comment type="caution">
    <text evidence="4">The sequence shown here is derived from an EMBL/GenBank/DDBJ whole genome shotgun (WGS) entry which is preliminary data.</text>
</comment>
<comment type="similarity">
    <text evidence="1">Belongs to the histone H3 family.</text>
</comment>
<dbReference type="PRINTS" id="PR00622">
    <property type="entry name" value="HISTONEH3"/>
</dbReference>
<feature type="domain" description="Core Histone H2A/H2B/H3" evidence="3">
    <location>
        <begin position="44"/>
        <end position="130"/>
    </location>
</feature>
<protein>
    <submittedName>
        <fullName evidence="4">Histone H3</fullName>
    </submittedName>
    <submittedName>
        <fullName evidence="5">Histone_H3</fullName>
    </submittedName>
</protein>
<dbReference type="InterPro" id="IPR007125">
    <property type="entry name" value="H2A/H2B/H3"/>
</dbReference>
<dbReference type="EMBL" id="CATOUU010000805">
    <property type="protein sequence ID" value="CAI9949905.1"/>
    <property type="molecule type" value="Genomic_DNA"/>
</dbReference>
<dbReference type="InterPro" id="IPR009072">
    <property type="entry name" value="Histone-fold"/>
</dbReference>
<dbReference type="Proteomes" id="UP001642409">
    <property type="component" value="Unassembled WGS sequence"/>
</dbReference>
<evidence type="ECO:0000313" key="4">
    <source>
        <dbReference type="EMBL" id="CAI9949905.1"/>
    </source>
</evidence>
<dbReference type="PANTHER" id="PTHR11426">
    <property type="entry name" value="HISTONE H3"/>
    <property type="match status" value="1"/>
</dbReference>
<evidence type="ECO:0000313" key="6">
    <source>
        <dbReference type="Proteomes" id="UP001642409"/>
    </source>
</evidence>
<evidence type="ECO:0000256" key="2">
    <source>
        <dbReference type="SAM" id="MobiDB-lite"/>
    </source>
</evidence>
<dbReference type="Pfam" id="PF00125">
    <property type="entry name" value="Histone"/>
    <property type="match status" value="1"/>
</dbReference>
<dbReference type="SUPFAM" id="SSF47113">
    <property type="entry name" value="Histone-fold"/>
    <property type="match status" value="1"/>
</dbReference>
<evidence type="ECO:0000256" key="1">
    <source>
        <dbReference type="ARBA" id="ARBA00010343"/>
    </source>
</evidence>
<name>A0AA86Q0R2_9EUKA</name>
<dbReference type="SMART" id="SM00428">
    <property type="entry name" value="H3"/>
    <property type="match status" value="1"/>
</dbReference>
<evidence type="ECO:0000313" key="5">
    <source>
        <dbReference type="EMBL" id="CAL6053735.1"/>
    </source>
</evidence>
<organism evidence="4">
    <name type="scientific">Hexamita inflata</name>
    <dbReference type="NCBI Taxonomy" id="28002"/>
    <lineage>
        <taxon>Eukaryota</taxon>
        <taxon>Metamonada</taxon>
        <taxon>Diplomonadida</taxon>
        <taxon>Hexamitidae</taxon>
        <taxon>Hexamitinae</taxon>
        <taxon>Hexamita</taxon>
    </lineage>
</organism>
<dbReference type="GO" id="GO:0030527">
    <property type="term" value="F:structural constituent of chromatin"/>
    <property type="evidence" value="ECO:0007669"/>
    <property type="project" value="InterPro"/>
</dbReference>
<gene>
    <name evidence="4" type="ORF">HINF_LOCUS37550</name>
    <name evidence="5" type="ORF">HINF_LOCUS45591</name>
</gene>
<accession>A0AA86Q0R2</accession>